<dbReference type="EMBL" id="CYZP01000027">
    <property type="protein sequence ID" value="CUO40789.1"/>
    <property type="molecule type" value="Genomic_DNA"/>
</dbReference>
<organism evidence="2 3">
    <name type="scientific">Blautia obeum</name>
    <dbReference type="NCBI Taxonomy" id="40520"/>
    <lineage>
        <taxon>Bacteria</taxon>
        <taxon>Bacillati</taxon>
        <taxon>Bacillota</taxon>
        <taxon>Clostridia</taxon>
        <taxon>Lachnospirales</taxon>
        <taxon>Lachnospiraceae</taxon>
        <taxon>Blautia</taxon>
    </lineage>
</organism>
<dbReference type="InterPro" id="IPR007345">
    <property type="entry name" value="Polysacch_pyruvyl_Trfase"/>
</dbReference>
<accession>A0A174EW93</accession>
<dbReference type="GO" id="GO:0016740">
    <property type="term" value="F:transferase activity"/>
    <property type="evidence" value="ECO:0007669"/>
    <property type="project" value="UniProtKB-KW"/>
</dbReference>
<dbReference type="RefSeq" id="WP_070102688.1">
    <property type="nucleotide sequence ID" value="NZ_CYZP01000027.1"/>
</dbReference>
<evidence type="ECO:0000259" key="1">
    <source>
        <dbReference type="Pfam" id="PF04230"/>
    </source>
</evidence>
<evidence type="ECO:0000313" key="2">
    <source>
        <dbReference type="EMBL" id="CUO40789.1"/>
    </source>
</evidence>
<sequence length="378" mass="44122">MSKKVGIITQHRVVNYGSVLQTYALQEKIKDMGYECEVIDYYPERFTPLGMLKRIKNKGEKFQKSFLIRNAARAIIIPSYIIRFRMFFKFLNDYIDMAPKTYKSEKELESENFDYDVYCTGSDQVWNYGWNERIEYPYYLAFAPESARKISYAASFGKSKLESDEVNETRRLLKRYDSISLRELSGVEIVDKLGIENSTNVLDPTLLLSGEDWRKISSRKFTKDRYILIYNLNRNPRIDAYAKELSIKTGLEVRYLSYQLHEFYKNGKMFCNPPVEDFLALIDGADYVITDSFHATAFSLNFNKEFVIVYPGKYSTRLQSILEILGLTNRVAKNERDLSIVESKIDYNRVNEILAAERKRSLLWLSNALSGVKNEDSM</sequence>
<proteinExistence type="predicted"/>
<gene>
    <name evidence="2" type="ORF">ERS852476_02775</name>
</gene>
<evidence type="ECO:0000313" key="3">
    <source>
        <dbReference type="Proteomes" id="UP000095645"/>
    </source>
</evidence>
<feature type="domain" description="Polysaccharide pyruvyl transferase" evidence="1">
    <location>
        <begin position="15"/>
        <end position="310"/>
    </location>
</feature>
<keyword evidence="2" id="KW-0808">Transferase</keyword>
<reference evidence="2 3" key="1">
    <citation type="submission" date="2015-09" db="EMBL/GenBank/DDBJ databases">
        <authorList>
            <consortium name="Pathogen Informatics"/>
        </authorList>
    </citation>
    <scope>NUCLEOTIDE SEQUENCE [LARGE SCALE GENOMIC DNA]</scope>
    <source>
        <strain evidence="2 3">2789STDY5834861</strain>
    </source>
</reference>
<dbReference type="Proteomes" id="UP000095645">
    <property type="component" value="Unassembled WGS sequence"/>
</dbReference>
<protein>
    <submittedName>
        <fullName evidence="2">Polysaccharide pyruvyl transferase</fullName>
    </submittedName>
</protein>
<dbReference type="Pfam" id="PF04230">
    <property type="entry name" value="PS_pyruv_trans"/>
    <property type="match status" value="1"/>
</dbReference>
<dbReference type="AlphaFoldDB" id="A0A174EW93"/>
<name>A0A174EW93_9FIRM</name>